<evidence type="ECO:0000313" key="9">
    <source>
        <dbReference type="Proteomes" id="UP000006727"/>
    </source>
</evidence>
<evidence type="ECO:0000313" key="7">
    <source>
        <dbReference type="EMBL" id="PNR39276.1"/>
    </source>
</evidence>
<evidence type="ECO:0000256" key="3">
    <source>
        <dbReference type="ARBA" id="ARBA00023157"/>
    </source>
</evidence>
<dbReference type="GO" id="GO:0004553">
    <property type="term" value="F:hydrolase activity, hydrolyzing O-glycosyl compounds"/>
    <property type="evidence" value="ECO:0007669"/>
    <property type="project" value="InterPro"/>
</dbReference>
<comment type="function">
    <text evidence="5">Catalyzes xyloglucan endohydrolysis (XEH) and/or endotransglycosylation (XET). Cleaves and religates xyloglucan polymers, an essential constituent of the primary cell wall, and thereby participates in cell wall construction of growing tissues.</text>
</comment>
<dbReference type="InParanoid" id="A0A2K1JCL7"/>
<organism evidence="7">
    <name type="scientific">Physcomitrium patens</name>
    <name type="common">Spreading-leaved earth moss</name>
    <name type="synonym">Physcomitrella patens</name>
    <dbReference type="NCBI Taxonomy" id="3218"/>
    <lineage>
        <taxon>Eukaryota</taxon>
        <taxon>Viridiplantae</taxon>
        <taxon>Streptophyta</taxon>
        <taxon>Embryophyta</taxon>
        <taxon>Bryophyta</taxon>
        <taxon>Bryophytina</taxon>
        <taxon>Bryopsida</taxon>
        <taxon>Funariidae</taxon>
        <taxon>Funariales</taxon>
        <taxon>Funariaceae</taxon>
        <taxon>Physcomitrium</taxon>
    </lineage>
</organism>
<dbReference type="PIRSF" id="PIRSF005604">
    <property type="entry name" value="XET"/>
    <property type="match status" value="1"/>
</dbReference>
<evidence type="ECO:0000256" key="1">
    <source>
        <dbReference type="ARBA" id="ARBA00022679"/>
    </source>
</evidence>
<dbReference type="GO" id="GO:0016762">
    <property type="term" value="F:xyloglucan:xyloglucosyl transferase activity"/>
    <property type="evidence" value="ECO:0000318"/>
    <property type="project" value="GO_Central"/>
</dbReference>
<keyword evidence="3" id="KW-1015">Disulfide bond</keyword>
<keyword evidence="5" id="KW-0961">Cell wall biogenesis/degradation</keyword>
<keyword evidence="5" id="KW-0134">Cell wall</keyword>
<evidence type="ECO:0000256" key="4">
    <source>
        <dbReference type="ARBA" id="ARBA00023295"/>
    </source>
</evidence>
<dbReference type="GO" id="GO:0048046">
    <property type="term" value="C:apoplast"/>
    <property type="evidence" value="ECO:0007669"/>
    <property type="project" value="UniProtKB-SubCell"/>
</dbReference>
<accession>A0A2K1JCL7</accession>
<dbReference type="InterPro" id="IPR000757">
    <property type="entry name" value="Beta-glucanase-like"/>
</dbReference>
<comment type="PTM">
    <text evidence="5">Contains at least one intrachain disulfide bond essential for its enzymatic activity.</text>
</comment>
<dbReference type="PROSITE" id="PS51762">
    <property type="entry name" value="GH16_2"/>
    <property type="match status" value="1"/>
</dbReference>
<reference evidence="7 9" key="2">
    <citation type="journal article" date="2018" name="Plant J.">
        <title>The Physcomitrella patens chromosome-scale assembly reveals moss genome structure and evolution.</title>
        <authorList>
            <person name="Lang D."/>
            <person name="Ullrich K.K."/>
            <person name="Murat F."/>
            <person name="Fuchs J."/>
            <person name="Jenkins J."/>
            <person name="Haas F.B."/>
            <person name="Piednoel M."/>
            <person name="Gundlach H."/>
            <person name="Van Bel M."/>
            <person name="Meyberg R."/>
            <person name="Vives C."/>
            <person name="Morata J."/>
            <person name="Symeonidi A."/>
            <person name="Hiss M."/>
            <person name="Muchero W."/>
            <person name="Kamisugi Y."/>
            <person name="Saleh O."/>
            <person name="Blanc G."/>
            <person name="Decker E.L."/>
            <person name="van Gessel N."/>
            <person name="Grimwood J."/>
            <person name="Hayes R.D."/>
            <person name="Graham S.W."/>
            <person name="Gunter L.E."/>
            <person name="McDaniel S.F."/>
            <person name="Hoernstein S.N.W."/>
            <person name="Larsson A."/>
            <person name="Li F.W."/>
            <person name="Perroud P.F."/>
            <person name="Phillips J."/>
            <person name="Ranjan P."/>
            <person name="Rokshar D.S."/>
            <person name="Rothfels C.J."/>
            <person name="Schneider L."/>
            <person name="Shu S."/>
            <person name="Stevenson D.W."/>
            <person name="Thummler F."/>
            <person name="Tillich M."/>
            <person name="Villarreal Aguilar J.C."/>
            <person name="Widiez T."/>
            <person name="Wong G.K."/>
            <person name="Wymore A."/>
            <person name="Zhang Y."/>
            <person name="Zimmer A.D."/>
            <person name="Quatrano R.S."/>
            <person name="Mayer K.F.X."/>
            <person name="Goodstein D."/>
            <person name="Casacuberta J.M."/>
            <person name="Vandepoele K."/>
            <person name="Reski R."/>
            <person name="Cuming A.C."/>
            <person name="Tuskan G.A."/>
            <person name="Maumus F."/>
            <person name="Salse J."/>
            <person name="Schmutz J."/>
            <person name="Rensing S.A."/>
        </authorList>
    </citation>
    <scope>NUCLEOTIDE SEQUENCE [LARGE SCALE GENOMIC DNA]</scope>
    <source>
        <strain evidence="8 9">cv. Gransden 2004</strain>
    </source>
</reference>
<dbReference type="InterPro" id="IPR016455">
    <property type="entry name" value="XTH"/>
</dbReference>
<name>A0A2K1JCL7_PHYPA</name>
<dbReference type="PANTHER" id="PTHR31062">
    <property type="entry name" value="XYLOGLUCAN ENDOTRANSGLUCOSYLASE/HYDROLASE PROTEIN 8-RELATED"/>
    <property type="match status" value="1"/>
</dbReference>
<dbReference type="InterPro" id="IPR010713">
    <property type="entry name" value="XET_C"/>
</dbReference>
<evidence type="ECO:0000259" key="6">
    <source>
        <dbReference type="PROSITE" id="PS51762"/>
    </source>
</evidence>
<sequence length="267" mass="30905">MPESLSKREPKLSTASPVPWDQNYMNLYTPVPNDGLAISDDGMDASLKITGTNQSFGHFQSKNRFMFGYFSMFIKLIPNESAGVIATYYFSSPETKNQRHHYLKFDPTADFHKYSLLWNQHLIIWFVDNKVIRVFHNVSNETGVPYPVGKPLAIQCSIWDGGEWATQGGRVKLNYSYAPFVVHYEGFDGVHGCQACPASPVTACDNKTEFPECYDSDKYWFLHQEEPTKRQIEQLKKHHRKYIVYDYCQDRMRFPSGLPDECQFNSY</sequence>
<comment type="subcellular location">
    <subcellularLocation>
        <location evidence="5">Secreted</location>
        <location evidence="5">Cell wall</location>
    </subcellularLocation>
    <subcellularLocation>
        <location evidence="5">Secreted</location>
        <location evidence="5">Extracellular space</location>
        <location evidence="5">Apoplast</location>
    </subcellularLocation>
</comment>
<keyword evidence="4 5" id="KW-0326">Glycosidase</keyword>
<keyword evidence="9" id="KW-1185">Reference proteome</keyword>
<gene>
    <name evidence="7" type="ORF">PHYPA_019554</name>
</gene>
<keyword evidence="5" id="KW-0964">Secreted</keyword>
<dbReference type="GO" id="GO:0071555">
    <property type="term" value="P:cell wall organization"/>
    <property type="evidence" value="ECO:0007669"/>
    <property type="project" value="UniProtKB-KW"/>
</dbReference>
<dbReference type="InterPro" id="IPR013320">
    <property type="entry name" value="ConA-like_dom_sf"/>
</dbReference>
<protein>
    <recommendedName>
        <fullName evidence="5">Xyloglucan endotransglucosylase/hydrolase</fullName>
        <ecNumber evidence="5">2.4.1.207</ecNumber>
    </recommendedName>
</protein>
<dbReference type="Pfam" id="PF06955">
    <property type="entry name" value="XET_C"/>
    <property type="match status" value="1"/>
</dbReference>
<feature type="domain" description="GH16" evidence="6">
    <location>
        <begin position="1"/>
        <end position="184"/>
    </location>
</feature>
<dbReference type="GO" id="GO:0009505">
    <property type="term" value="C:plant-type cell wall"/>
    <property type="evidence" value="ECO:0000318"/>
    <property type="project" value="GO_Central"/>
</dbReference>
<reference evidence="8" key="3">
    <citation type="submission" date="2020-12" db="UniProtKB">
        <authorList>
            <consortium name="EnsemblPlants"/>
        </authorList>
    </citation>
    <scope>IDENTIFICATION</scope>
</reference>
<keyword evidence="5" id="KW-0052">Apoplast</keyword>
<dbReference type="STRING" id="3218.A0A2K1JCL7"/>
<keyword evidence="2 5" id="KW-0378">Hydrolase</keyword>
<evidence type="ECO:0000313" key="8">
    <source>
        <dbReference type="EnsemblPlants" id="Pp3c15_10041V3.1"/>
    </source>
</evidence>
<evidence type="ECO:0000256" key="5">
    <source>
        <dbReference type="RuleBase" id="RU361120"/>
    </source>
</evidence>
<dbReference type="Proteomes" id="UP000006727">
    <property type="component" value="Chromosome 15"/>
</dbReference>
<dbReference type="Gene3D" id="2.60.120.200">
    <property type="match status" value="2"/>
</dbReference>
<dbReference type="EC" id="2.4.1.207" evidence="5"/>
<dbReference type="EnsemblPlants" id="Pp3c15_10041V3.1">
    <property type="protein sequence ID" value="Pp3c15_10041V3.1"/>
    <property type="gene ID" value="Pp3c15_10041"/>
</dbReference>
<dbReference type="InterPro" id="IPR044791">
    <property type="entry name" value="Beta-glucanase/XTH"/>
</dbReference>
<proteinExistence type="inferred from homology"/>
<dbReference type="AlphaFoldDB" id="A0A2K1JCL7"/>
<dbReference type="GO" id="GO:0009834">
    <property type="term" value="P:plant-type secondary cell wall biogenesis"/>
    <property type="evidence" value="ECO:0000318"/>
    <property type="project" value="GO_Central"/>
</dbReference>
<dbReference type="SUPFAM" id="SSF49899">
    <property type="entry name" value="Concanavalin A-like lectins/glucanases"/>
    <property type="match status" value="1"/>
</dbReference>
<evidence type="ECO:0000256" key="2">
    <source>
        <dbReference type="ARBA" id="ARBA00022801"/>
    </source>
</evidence>
<dbReference type="Pfam" id="PF00722">
    <property type="entry name" value="Glyco_hydro_16"/>
    <property type="match status" value="1"/>
</dbReference>
<dbReference type="GO" id="GO:0010411">
    <property type="term" value="P:xyloglucan metabolic process"/>
    <property type="evidence" value="ECO:0000318"/>
    <property type="project" value="GO_Central"/>
</dbReference>
<keyword evidence="1 5" id="KW-0808">Transferase</keyword>
<dbReference type="Gramene" id="Pp3c15_10041V3.1">
    <property type="protein sequence ID" value="Pp3c15_10041V3.1"/>
    <property type="gene ID" value="Pp3c15_10041"/>
</dbReference>
<reference evidence="7 9" key="1">
    <citation type="journal article" date="2008" name="Science">
        <title>The Physcomitrella genome reveals evolutionary insights into the conquest of land by plants.</title>
        <authorList>
            <person name="Rensing S."/>
            <person name="Lang D."/>
            <person name="Zimmer A."/>
            <person name="Terry A."/>
            <person name="Salamov A."/>
            <person name="Shapiro H."/>
            <person name="Nishiyama T."/>
            <person name="Perroud P.-F."/>
            <person name="Lindquist E."/>
            <person name="Kamisugi Y."/>
            <person name="Tanahashi T."/>
            <person name="Sakakibara K."/>
            <person name="Fujita T."/>
            <person name="Oishi K."/>
            <person name="Shin-I T."/>
            <person name="Kuroki Y."/>
            <person name="Toyoda A."/>
            <person name="Suzuki Y."/>
            <person name="Hashimoto A."/>
            <person name="Yamaguchi K."/>
            <person name="Sugano A."/>
            <person name="Kohara Y."/>
            <person name="Fujiyama A."/>
            <person name="Anterola A."/>
            <person name="Aoki S."/>
            <person name="Ashton N."/>
            <person name="Barbazuk W.B."/>
            <person name="Barker E."/>
            <person name="Bennetzen J."/>
            <person name="Bezanilla M."/>
            <person name="Blankenship R."/>
            <person name="Cho S.H."/>
            <person name="Dutcher S."/>
            <person name="Estelle M."/>
            <person name="Fawcett J.A."/>
            <person name="Gundlach H."/>
            <person name="Hanada K."/>
            <person name="Heyl A."/>
            <person name="Hicks K.A."/>
            <person name="Hugh J."/>
            <person name="Lohr M."/>
            <person name="Mayer K."/>
            <person name="Melkozernov A."/>
            <person name="Murata T."/>
            <person name="Nelson D."/>
            <person name="Pils B."/>
            <person name="Prigge M."/>
            <person name="Reiss B."/>
            <person name="Renner T."/>
            <person name="Rombauts S."/>
            <person name="Rushton P."/>
            <person name="Sanderfoot A."/>
            <person name="Schween G."/>
            <person name="Shiu S.-H."/>
            <person name="Stueber K."/>
            <person name="Theodoulou F.L."/>
            <person name="Tu H."/>
            <person name="Van de Peer Y."/>
            <person name="Verrier P.J."/>
            <person name="Waters E."/>
            <person name="Wood A."/>
            <person name="Yang L."/>
            <person name="Cove D."/>
            <person name="Cuming A."/>
            <person name="Hasebe M."/>
            <person name="Lucas S."/>
            <person name="Mishler D.B."/>
            <person name="Reski R."/>
            <person name="Grigoriev I."/>
            <person name="Quatrano R.S."/>
            <person name="Boore J.L."/>
        </authorList>
    </citation>
    <scope>NUCLEOTIDE SEQUENCE [LARGE SCALE GENOMIC DNA]</scope>
    <source>
        <strain evidence="8 9">cv. Gransden 2004</strain>
    </source>
</reference>
<comment type="similarity">
    <text evidence="5">Belongs to the glycosyl hydrolase 16 family.</text>
</comment>
<dbReference type="EMBL" id="ABEU02000015">
    <property type="protein sequence ID" value="PNR39276.1"/>
    <property type="molecule type" value="Genomic_DNA"/>
</dbReference>